<name>A0A9N8KZR6_CHRIL</name>
<dbReference type="EMBL" id="LR824025">
    <property type="protein sequence ID" value="CAD0204717.1"/>
    <property type="molecule type" value="Genomic_DNA"/>
</dbReference>
<proteinExistence type="predicted"/>
<evidence type="ECO:0000313" key="2">
    <source>
        <dbReference type="Proteomes" id="UP001154114"/>
    </source>
</evidence>
<keyword evidence="2" id="KW-1185">Reference proteome</keyword>
<accession>A0A9N8KZR6</accession>
<sequence length="121" mass="14133">MREIPSMYGHVQMTLAYTRIFVVNKCMDRNISQQTSPTGTDQENCKHCYEVAVSPNRQRSTIYRRRVFRLSVRHLLQQTLTNVCTTSLVCRSFNAKLSIIRSVKLQSNTSWDTSHLLRYNC</sequence>
<dbReference type="AlphaFoldDB" id="A0A9N8KZR6"/>
<protein>
    <submittedName>
        <fullName evidence="1">Uncharacterized protein</fullName>
    </submittedName>
</protein>
<organism evidence="1 2">
    <name type="scientific">Chrysodeixis includens</name>
    <name type="common">Soybean looper</name>
    <name type="synonym">Pseudoplusia includens</name>
    <dbReference type="NCBI Taxonomy" id="689277"/>
    <lineage>
        <taxon>Eukaryota</taxon>
        <taxon>Metazoa</taxon>
        <taxon>Ecdysozoa</taxon>
        <taxon>Arthropoda</taxon>
        <taxon>Hexapoda</taxon>
        <taxon>Insecta</taxon>
        <taxon>Pterygota</taxon>
        <taxon>Neoptera</taxon>
        <taxon>Endopterygota</taxon>
        <taxon>Lepidoptera</taxon>
        <taxon>Glossata</taxon>
        <taxon>Ditrysia</taxon>
        <taxon>Noctuoidea</taxon>
        <taxon>Noctuidae</taxon>
        <taxon>Plusiinae</taxon>
        <taxon>Chrysodeixis</taxon>
    </lineage>
</organism>
<evidence type="ECO:0000313" key="1">
    <source>
        <dbReference type="EMBL" id="CAD0204717.1"/>
    </source>
</evidence>
<reference evidence="1" key="1">
    <citation type="submission" date="2021-12" db="EMBL/GenBank/DDBJ databases">
        <authorList>
            <person name="King R."/>
        </authorList>
    </citation>
    <scope>NUCLEOTIDE SEQUENCE</scope>
</reference>
<gene>
    <name evidence="1" type="ORF">CINC_LOCUS7024</name>
</gene>
<dbReference type="Proteomes" id="UP001154114">
    <property type="component" value="Chromosome 22"/>
</dbReference>